<accession>A0A6C0G5Y4</accession>
<dbReference type="PANTHER" id="PTHR43046">
    <property type="entry name" value="GDP-MANNOSE MANNOSYL HYDROLASE"/>
    <property type="match status" value="1"/>
</dbReference>
<dbReference type="PROSITE" id="PS00893">
    <property type="entry name" value="NUDIX_BOX"/>
    <property type="match status" value="1"/>
</dbReference>
<dbReference type="AlphaFoldDB" id="A0A6C0G5Y4"/>
<feature type="domain" description="Nudix hydrolase" evidence="3">
    <location>
        <begin position="5"/>
        <end position="140"/>
    </location>
</feature>
<keyword evidence="5" id="KW-1185">Reference proteome</keyword>
<dbReference type="Gene3D" id="3.90.79.10">
    <property type="entry name" value="Nucleoside Triphosphate Pyrophosphohydrolase"/>
    <property type="match status" value="1"/>
</dbReference>
<dbReference type="Pfam" id="PF00293">
    <property type="entry name" value="NUDIX"/>
    <property type="match status" value="1"/>
</dbReference>
<evidence type="ECO:0000256" key="2">
    <source>
        <dbReference type="ARBA" id="ARBA00022801"/>
    </source>
</evidence>
<dbReference type="PROSITE" id="PS51462">
    <property type="entry name" value="NUDIX"/>
    <property type="match status" value="1"/>
</dbReference>
<reference evidence="4 5" key="1">
    <citation type="submission" date="2020-01" db="EMBL/GenBank/DDBJ databases">
        <title>Paenibacillus sp. nov., isolated from tomato rhizosphere.</title>
        <authorList>
            <person name="Weon H.-Y."/>
            <person name="Lee S.A."/>
        </authorList>
    </citation>
    <scope>NUCLEOTIDE SEQUENCE [LARGE SCALE GENOMIC DNA]</scope>
    <source>
        <strain evidence="4 5">12200R-189</strain>
    </source>
</reference>
<evidence type="ECO:0000259" key="3">
    <source>
        <dbReference type="PROSITE" id="PS51462"/>
    </source>
</evidence>
<dbReference type="InterPro" id="IPR015797">
    <property type="entry name" value="NUDIX_hydrolase-like_dom_sf"/>
</dbReference>
<proteinExistence type="predicted"/>
<evidence type="ECO:0000256" key="1">
    <source>
        <dbReference type="ARBA" id="ARBA00001946"/>
    </source>
</evidence>
<dbReference type="InterPro" id="IPR020084">
    <property type="entry name" value="NUDIX_hydrolase_CS"/>
</dbReference>
<dbReference type="CDD" id="cd04683">
    <property type="entry name" value="NUDIX_Hydrolase"/>
    <property type="match status" value="1"/>
</dbReference>
<sequence length="143" mass="16681">MHTPIFYGAVHLLFFQDERVLLLKRQNTGFEDGKWSVVAGRIDGGEEVKTAAIREAKEEAGVDILPEDLDIVGVIHRKNVSSEWIDFYLKVRAWQGEITNIEPHKCEELAWYHLRELPDNMIGYIRQAIEKDHSRMWFESVGW</sequence>
<protein>
    <submittedName>
        <fullName evidence="4">NUDIX domain-containing protein</fullName>
    </submittedName>
</protein>
<dbReference type="KEGG" id="plyc:GXP70_26945"/>
<dbReference type="InterPro" id="IPR000086">
    <property type="entry name" value="NUDIX_hydrolase_dom"/>
</dbReference>
<dbReference type="Proteomes" id="UP000476064">
    <property type="component" value="Chromosome"/>
</dbReference>
<dbReference type="PANTHER" id="PTHR43046:SF14">
    <property type="entry name" value="MUTT_NUDIX FAMILY PROTEIN"/>
    <property type="match status" value="1"/>
</dbReference>
<gene>
    <name evidence="4" type="ORF">GXP70_26945</name>
</gene>
<evidence type="ECO:0000313" key="4">
    <source>
        <dbReference type="EMBL" id="QHT63239.1"/>
    </source>
</evidence>
<evidence type="ECO:0000313" key="5">
    <source>
        <dbReference type="Proteomes" id="UP000476064"/>
    </source>
</evidence>
<comment type="cofactor">
    <cofactor evidence="1">
        <name>Mg(2+)</name>
        <dbReference type="ChEBI" id="CHEBI:18420"/>
    </cofactor>
</comment>
<keyword evidence="2" id="KW-0378">Hydrolase</keyword>
<dbReference type="GO" id="GO:0016787">
    <property type="term" value="F:hydrolase activity"/>
    <property type="evidence" value="ECO:0007669"/>
    <property type="project" value="UniProtKB-KW"/>
</dbReference>
<dbReference type="EMBL" id="CP048209">
    <property type="protein sequence ID" value="QHT63239.1"/>
    <property type="molecule type" value="Genomic_DNA"/>
</dbReference>
<dbReference type="SUPFAM" id="SSF55811">
    <property type="entry name" value="Nudix"/>
    <property type="match status" value="1"/>
</dbReference>
<dbReference type="RefSeq" id="WP_162359669.1">
    <property type="nucleotide sequence ID" value="NZ_CP048209.1"/>
</dbReference>
<organism evidence="4 5">
    <name type="scientific">Paenibacillus lycopersici</name>
    <dbReference type="NCBI Taxonomy" id="2704462"/>
    <lineage>
        <taxon>Bacteria</taxon>
        <taxon>Bacillati</taxon>
        <taxon>Bacillota</taxon>
        <taxon>Bacilli</taxon>
        <taxon>Bacillales</taxon>
        <taxon>Paenibacillaceae</taxon>
        <taxon>Paenibacillus</taxon>
    </lineage>
</organism>
<name>A0A6C0G5Y4_9BACL</name>